<evidence type="ECO:0000313" key="3">
    <source>
        <dbReference type="EMBL" id="CAL4777358.1"/>
    </source>
</evidence>
<dbReference type="EMBL" id="CAMXCT010001435">
    <property type="protein sequence ID" value="CAI3990046.1"/>
    <property type="molecule type" value="Genomic_DNA"/>
</dbReference>
<keyword evidence="4" id="KW-1185">Reference proteome</keyword>
<comment type="caution">
    <text evidence="2">The sequence shown here is derived from an EMBL/GenBank/DDBJ whole genome shotgun (WGS) entry which is preliminary data.</text>
</comment>
<dbReference type="Proteomes" id="UP001152797">
    <property type="component" value="Unassembled WGS sequence"/>
</dbReference>
<gene>
    <name evidence="2" type="ORF">C1SCF055_LOCUS17067</name>
</gene>
<sequence length="550" mass="61042">TRSGSLFEGKSPPKPIWMPVINGRGSSGFGLTNEIEKMVTFQPKGVQDGKGSMSPLPSFGPEWFTSKLPGTLPPRPLPACAFGFPPAPPGLIAQMPELATVSPRVAAMVAEALRRGERCPCSLRQKPLPCGLLRHSKSLLRRIVGNLVLMRLVTCFFFLGTFSLPYCWKLGLGALMGCWGIGHDAGLIAVLCSLAYWCLAFSQSHGAGASSSFLPSEGQYWPPREFHLGLGSRTLIRTPVQSERRHLESLQRHFSLIPRRGDRPRFQVVRHDRHDSDPPRAKRSTRRTTGITAEKVMQRRHANSIQQEENRVGLLYGHGGCKACEVLTLSDLEQTLNVTEVHYCSWLEDVAFQRKSAEYLWMLVCSAGAVHKMRFLSTWLLFLLRQHAAPRLPVIEGRVLFAITGRFLNMAFDPWSLNQITNMVPGAVFHHPHALFALGALSYWSLSLDIPSDGRTTFLDSWWVIPTSSSRTFSFSRQSSCLTIRGRALLPCAMGSSQNQASQCVYSRKVQAVELPLADSGWAAGLSNSKKFEVSGRLKHPKTSIRLKIP</sequence>
<organism evidence="2">
    <name type="scientific">Cladocopium goreaui</name>
    <dbReference type="NCBI Taxonomy" id="2562237"/>
    <lineage>
        <taxon>Eukaryota</taxon>
        <taxon>Sar</taxon>
        <taxon>Alveolata</taxon>
        <taxon>Dinophyceae</taxon>
        <taxon>Suessiales</taxon>
        <taxon>Symbiodiniaceae</taxon>
        <taxon>Cladocopium</taxon>
    </lineage>
</organism>
<feature type="non-terminal residue" evidence="2">
    <location>
        <position position="1"/>
    </location>
</feature>
<name>A0A9P1CEN1_9DINO</name>
<evidence type="ECO:0000313" key="4">
    <source>
        <dbReference type="Proteomes" id="UP001152797"/>
    </source>
</evidence>
<keyword evidence="1" id="KW-0472">Membrane</keyword>
<proteinExistence type="predicted"/>
<dbReference type="EMBL" id="CAMXCT030001435">
    <property type="protein sequence ID" value="CAL4777358.1"/>
    <property type="molecule type" value="Genomic_DNA"/>
</dbReference>
<evidence type="ECO:0000313" key="2">
    <source>
        <dbReference type="EMBL" id="CAI3990046.1"/>
    </source>
</evidence>
<accession>A0A9P1CEN1</accession>
<feature type="transmembrane region" description="Helical" evidence="1">
    <location>
        <begin position="143"/>
        <end position="166"/>
    </location>
</feature>
<reference evidence="3 4" key="2">
    <citation type="submission" date="2024-05" db="EMBL/GenBank/DDBJ databases">
        <authorList>
            <person name="Chen Y."/>
            <person name="Shah S."/>
            <person name="Dougan E. K."/>
            <person name="Thang M."/>
            <person name="Chan C."/>
        </authorList>
    </citation>
    <scope>NUCLEOTIDE SEQUENCE [LARGE SCALE GENOMIC DNA]</scope>
</reference>
<keyword evidence="1" id="KW-0812">Transmembrane</keyword>
<evidence type="ECO:0000256" key="1">
    <source>
        <dbReference type="SAM" id="Phobius"/>
    </source>
</evidence>
<reference evidence="2" key="1">
    <citation type="submission" date="2022-10" db="EMBL/GenBank/DDBJ databases">
        <authorList>
            <person name="Chen Y."/>
            <person name="Dougan E. K."/>
            <person name="Chan C."/>
            <person name="Rhodes N."/>
            <person name="Thang M."/>
        </authorList>
    </citation>
    <scope>NUCLEOTIDE SEQUENCE</scope>
</reference>
<protein>
    <submittedName>
        <fullName evidence="2">Uncharacterized protein</fullName>
    </submittedName>
</protein>
<dbReference type="EMBL" id="CAMXCT020001435">
    <property type="protein sequence ID" value="CAL1143421.1"/>
    <property type="molecule type" value="Genomic_DNA"/>
</dbReference>
<keyword evidence="1" id="KW-1133">Transmembrane helix</keyword>
<dbReference type="AlphaFoldDB" id="A0A9P1CEN1"/>